<keyword evidence="3" id="KW-1185">Reference proteome</keyword>
<feature type="signal peptide" evidence="1">
    <location>
        <begin position="1"/>
        <end position="19"/>
    </location>
</feature>
<feature type="chain" id="PRO_5046482943" evidence="1">
    <location>
        <begin position="20"/>
        <end position="427"/>
    </location>
</feature>
<proteinExistence type="predicted"/>
<gene>
    <name evidence="2" type="ORF">HJ583_007970</name>
</gene>
<reference evidence="2 3" key="1">
    <citation type="submission" date="2020-06" db="EMBL/GenBank/DDBJ databases">
        <title>Draft genome of Uliginosibacterium sp. IMCC34675.</title>
        <authorList>
            <person name="Song J."/>
        </authorList>
    </citation>
    <scope>NUCLEOTIDE SEQUENCE [LARGE SCALE GENOMIC DNA]</scope>
    <source>
        <strain evidence="2 3">IMCC34675</strain>
    </source>
</reference>
<dbReference type="EMBL" id="JABCSC020000002">
    <property type="protein sequence ID" value="NSL54957.1"/>
    <property type="molecule type" value="Genomic_DNA"/>
</dbReference>
<evidence type="ECO:0000256" key="1">
    <source>
        <dbReference type="SAM" id="SignalP"/>
    </source>
</evidence>
<sequence length="427" mass="46981">MKACAVAMLWILSGMAAQAEEFVFNASEFEKKPYEFGGYLEQKFETLSLRGDSSAYRIAYPGEAPRDWLNRTTTTLELSGKTSWWGFTADARAQASYAADTLLERVSYGALMDGGLRWSAGPALTVDLGKRVQRWGKGYAWNPVGFVERPKDPVDPTASREGFVMAGVEWNRSFAGPVSALGLTGLVVPTNDNLNNDFGKQQNPNPAAKLYLLAWDTDVDLMWRGEGARPQSFGADFSRNLSPALEVHGEWAHTLDATRTTVSESGVSSSKQLDYSAYLIGLRYLTLGEITLIGEYYHNGGGYTADELDDYYAFMDRATVQGASASLSSKARTVAQSGYAKANPGQDYLYLKASKAEPFGWLYGSVALTTMANIGDGSWQIQPEVSYTGFSNLELRSRAILLGGPENAEFTTKTSNWRLEAYARWFF</sequence>
<dbReference type="RefSeq" id="WP_170021450.1">
    <property type="nucleotide sequence ID" value="NZ_JABCSC020000002.1"/>
</dbReference>
<accession>A0ABX2IIY1</accession>
<name>A0ABX2IIY1_9RHOO</name>
<evidence type="ECO:0000313" key="2">
    <source>
        <dbReference type="EMBL" id="NSL54957.1"/>
    </source>
</evidence>
<protein>
    <submittedName>
        <fullName evidence="2">Uncharacterized protein</fullName>
    </submittedName>
</protein>
<evidence type="ECO:0000313" key="3">
    <source>
        <dbReference type="Proteomes" id="UP000778523"/>
    </source>
</evidence>
<dbReference type="Proteomes" id="UP000778523">
    <property type="component" value="Unassembled WGS sequence"/>
</dbReference>
<keyword evidence="1" id="KW-0732">Signal</keyword>
<comment type="caution">
    <text evidence="2">The sequence shown here is derived from an EMBL/GenBank/DDBJ whole genome shotgun (WGS) entry which is preliminary data.</text>
</comment>
<organism evidence="2 3">
    <name type="scientific">Uliginosibacterium aquaticum</name>
    <dbReference type="NCBI Taxonomy" id="2731212"/>
    <lineage>
        <taxon>Bacteria</taxon>
        <taxon>Pseudomonadati</taxon>
        <taxon>Pseudomonadota</taxon>
        <taxon>Betaproteobacteria</taxon>
        <taxon>Rhodocyclales</taxon>
        <taxon>Zoogloeaceae</taxon>
        <taxon>Uliginosibacterium</taxon>
    </lineage>
</organism>